<dbReference type="FunFam" id="1.20.5.340:FF:000005">
    <property type="entry name" value="Forkhead box P1, isoform CRA_f"/>
    <property type="match status" value="1"/>
</dbReference>
<reference evidence="6" key="1">
    <citation type="submission" date="2013-04" db="EMBL/GenBank/DDBJ databases">
        <authorList>
            <person name="Qu J."/>
            <person name="Murali S.C."/>
            <person name="Bandaranaike D."/>
            <person name="Bellair M."/>
            <person name="Blankenburg K."/>
            <person name="Chao H."/>
            <person name="Dinh H."/>
            <person name="Doddapaneni H."/>
            <person name="Downs B."/>
            <person name="Dugan-Rocha S."/>
            <person name="Elkadiri S."/>
            <person name="Gnanaolivu R.D."/>
            <person name="Hernandez B."/>
            <person name="Javaid M."/>
            <person name="Jayaseelan J.C."/>
            <person name="Lee S."/>
            <person name="Li M."/>
            <person name="Ming W."/>
            <person name="Munidasa M."/>
            <person name="Muniz J."/>
            <person name="Nguyen L."/>
            <person name="Ongeri F."/>
            <person name="Osuji N."/>
            <person name="Pu L.-L."/>
            <person name="Puazo M."/>
            <person name="Qu C."/>
            <person name="Quiroz J."/>
            <person name="Raj R."/>
            <person name="Weissenberger G."/>
            <person name="Xin Y."/>
            <person name="Zou X."/>
            <person name="Han Y."/>
            <person name="Richards S."/>
            <person name="Worley K."/>
            <person name="Muzny D."/>
            <person name="Gibbs R."/>
        </authorList>
    </citation>
    <scope>NUCLEOTIDE SEQUENCE</scope>
    <source>
        <strain evidence="6">Sampled in the wild</strain>
    </source>
</reference>
<accession>A0A8K0P6S2</accession>
<dbReference type="InterPro" id="IPR036236">
    <property type="entry name" value="Znf_C2H2_sf"/>
</dbReference>
<gene>
    <name evidence="6" type="ORF">J437_LFUL016825</name>
</gene>
<evidence type="ECO:0000256" key="2">
    <source>
        <dbReference type="ARBA" id="ARBA00023015"/>
    </source>
</evidence>
<reference evidence="6" key="2">
    <citation type="submission" date="2017-10" db="EMBL/GenBank/DDBJ databases">
        <title>Ladona fulva Genome sequencing and assembly.</title>
        <authorList>
            <person name="Murali S."/>
            <person name="Richards S."/>
            <person name="Bandaranaike D."/>
            <person name="Bellair M."/>
            <person name="Blankenburg K."/>
            <person name="Chao H."/>
            <person name="Dinh H."/>
            <person name="Doddapaneni H."/>
            <person name="Dugan-Rocha S."/>
            <person name="Elkadiri S."/>
            <person name="Gnanaolivu R."/>
            <person name="Hernandez B."/>
            <person name="Skinner E."/>
            <person name="Javaid M."/>
            <person name="Lee S."/>
            <person name="Li M."/>
            <person name="Ming W."/>
            <person name="Munidasa M."/>
            <person name="Muniz J."/>
            <person name="Nguyen L."/>
            <person name="Hughes D."/>
            <person name="Osuji N."/>
            <person name="Pu L.-L."/>
            <person name="Puazo M."/>
            <person name="Qu C."/>
            <person name="Quiroz J."/>
            <person name="Raj R."/>
            <person name="Weissenberger G."/>
            <person name="Xin Y."/>
            <person name="Zou X."/>
            <person name="Han Y."/>
            <person name="Worley K."/>
            <person name="Muzny D."/>
            <person name="Gibbs R."/>
        </authorList>
    </citation>
    <scope>NUCLEOTIDE SEQUENCE</scope>
    <source>
        <strain evidence="6">Sampled in the wild</strain>
    </source>
</reference>
<dbReference type="Gene3D" id="1.20.5.340">
    <property type="match status" value="1"/>
</dbReference>
<comment type="subcellular location">
    <subcellularLocation>
        <location evidence="1">Nucleus</location>
    </subcellularLocation>
</comment>
<dbReference type="GO" id="GO:0000978">
    <property type="term" value="F:RNA polymerase II cis-regulatory region sequence-specific DNA binding"/>
    <property type="evidence" value="ECO:0007669"/>
    <property type="project" value="TreeGrafter"/>
</dbReference>
<keyword evidence="2" id="KW-0805">Transcription regulation</keyword>
<dbReference type="GO" id="GO:0000981">
    <property type="term" value="F:DNA-binding transcription factor activity, RNA polymerase II-specific"/>
    <property type="evidence" value="ECO:0007669"/>
    <property type="project" value="TreeGrafter"/>
</dbReference>
<organism evidence="6 7">
    <name type="scientific">Ladona fulva</name>
    <name type="common">Scarce chaser dragonfly</name>
    <name type="synonym">Libellula fulva</name>
    <dbReference type="NCBI Taxonomy" id="123851"/>
    <lineage>
        <taxon>Eukaryota</taxon>
        <taxon>Metazoa</taxon>
        <taxon>Ecdysozoa</taxon>
        <taxon>Arthropoda</taxon>
        <taxon>Hexapoda</taxon>
        <taxon>Insecta</taxon>
        <taxon>Pterygota</taxon>
        <taxon>Palaeoptera</taxon>
        <taxon>Odonata</taxon>
        <taxon>Epiprocta</taxon>
        <taxon>Anisoptera</taxon>
        <taxon>Libelluloidea</taxon>
        <taxon>Libellulidae</taxon>
        <taxon>Ladona</taxon>
    </lineage>
</organism>
<evidence type="ECO:0000256" key="1">
    <source>
        <dbReference type="ARBA" id="ARBA00004123"/>
    </source>
</evidence>
<keyword evidence="3" id="KW-0804">Transcription</keyword>
<dbReference type="Proteomes" id="UP000792457">
    <property type="component" value="Unassembled WGS sequence"/>
</dbReference>
<name>A0A8K0P6S2_LADFU</name>
<keyword evidence="4" id="KW-0539">Nucleus</keyword>
<evidence type="ECO:0000259" key="5">
    <source>
        <dbReference type="Pfam" id="PF16159"/>
    </source>
</evidence>
<evidence type="ECO:0000256" key="4">
    <source>
        <dbReference type="ARBA" id="ARBA00023242"/>
    </source>
</evidence>
<dbReference type="AlphaFoldDB" id="A0A8K0P6S2"/>
<dbReference type="InterPro" id="IPR032354">
    <property type="entry name" value="FOXP-CC"/>
</dbReference>
<proteinExistence type="predicted"/>
<dbReference type="GO" id="GO:0005634">
    <property type="term" value="C:nucleus"/>
    <property type="evidence" value="ECO:0007669"/>
    <property type="project" value="UniProtKB-SubCell"/>
</dbReference>
<dbReference type="InterPro" id="IPR050998">
    <property type="entry name" value="FOXP"/>
</dbReference>
<protein>
    <recommendedName>
        <fullName evidence="5">FOXP coiled-coil domain-containing protein</fullName>
    </recommendedName>
</protein>
<dbReference type="Pfam" id="PF16159">
    <property type="entry name" value="FOXP-CC"/>
    <property type="match status" value="1"/>
</dbReference>
<evidence type="ECO:0000313" key="6">
    <source>
        <dbReference type="EMBL" id="KAG8238085.1"/>
    </source>
</evidence>
<comment type="caution">
    <text evidence="6">The sequence shown here is derived from an EMBL/GenBank/DDBJ whole genome shotgun (WGS) entry which is preliminary data.</text>
</comment>
<sequence length="220" mass="23937">MALSNDIVAKVWYRGMLSPLGGCQRDGLNGFGSADERTILDNSGMPGSSNDGVNLGEKVHPLYGHGVCKWPGCEAIYDNIESFTKHLNTEHVLDDRSTAQARVQMQVVSQLELQLQKERDRLQAMMKHLHMTKKLKSPESPKGDIKPMLPDLGLPSALLNHQAQNIVKTGTGQMGPLSMSAIVSAVRSPELHPPSFAMAGPIRRRISEKSALCLAGGKFV</sequence>
<dbReference type="EMBL" id="KZ309281">
    <property type="protein sequence ID" value="KAG8238085.1"/>
    <property type="molecule type" value="Genomic_DNA"/>
</dbReference>
<dbReference type="SUPFAM" id="SSF57667">
    <property type="entry name" value="beta-beta-alpha zinc fingers"/>
    <property type="match status" value="1"/>
</dbReference>
<dbReference type="PANTHER" id="PTHR45796:SF4">
    <property type="entry name" value="FORKHEAD BOX P, ISOFORM C"/>
    <property type="match status" value="1"/>
</dbReference>
<feature type="domain" description="FOXP coiled-coil" evidence="5">
    <location>
        <begin position="62"/>
        <end position="130"/>
    </location>
</feature>
<evidence type="ECO:0000256" key="3">
    <source>
        <dbReference type="ARBA" id="ARBA00023163"/>
    </source>
</evidence>
<dbReference type="OrthoDB" id="5830876at2759"/>
<keyword evidence="7" id="KW-1185">Reference proteome</keyword>
<evidence type="ECO:0000313" key="7">
    <source>
        <dbReference type="Proteomes" id="UP000792457"/>
    </source>
</evidence>
<dbReference type="PANTHER" id="PTHR45796">
    <property type="entry name" value="FORKHEAD BOX P, ISOFORM C"/>
    <property type="match status" value="1"/>
</dbReference>